<reference evidence="1 2" key="1">
    <citation type="submission" date="2019-03" db="EMBL/GenBank/DDBJ databases">
        <title>Draft genome sequences of novel Actinobacteria.</title>
        <authorList>
            <person name="Sahin N."/>
            <person name="Ay H."/>
            <person name="Saygin H."/>
        </authorList>
    </citation>
    <scope>NUCLEOTIDE SEQUENCE [LARGE SCALE GENOMIC DNA]</scope>
    <source>
        <strain evidence="1 2">H3C3</strain>
    </source>
</reference>
<proteinExistence type="predicted"/>
<comment type="caution">
    <text evidence="1">The sequence shown here is derived from an EMBL/GenBank/DDBJ whole genome shotgun (WGS) entry which is preliminary data.</text>
</comment>
<evidence type="ECO:0000313" key="2">
    <source>
        <dbReference type="Proteomes" id="UP000294513"/>
    </source>
</evidence>
<dbReference type="Pfam" id="PF10049">
    <property type="entry name" value="DUF2283"/>
    <property type="match status" value="1"/>
</dbReference>
<dbReference type="EMBL" id="SMKU01000097">
    <property type="protein sequence ID" value="TDD84803.1"/>
    <property type="molecule type" value="Genomic_DNA"/>
</dbReference>
<dbReference type="RefSeq" id="WP_131895235.1">
    <property type="nucleotide sequence ID" value="NZ_SMKU01000097.1"/>
</dbReference>
<dbReference type="AlphaFoldDB" id="A0A4R5BHE7"/>
<protein>
    <submittedName>
        <fullName evidence="1">DUF2283 domain-containing protein</fullName>
    </submittedName>
</protein>
<keyword evidence="2" id="KW-1185">Reference proteome</keyword>
<organism evidence="1 2">
    <name type="scientific">Actinomadura rubrisoli</name>
    <dbReference type="NCBI Taxonomy" id="2530368"/>
    <lineage>
        <taxon>Bacteria</taxon>
        <taxon>Bacillati</taxon>
        <taxon>Actinomycetota</taxon>
        <taxon>Actinomycetes</taxon>
        <taxon>Streptosporangiales</taxon>
        <taxon>Thermomonosporaceae</taxon>
        <taxon>Actinomadura</taxon>
    </lineage>
</organism>
<accession>A0A4R5BHE7</accession>
<evidence type="ECO:0000313" key="1">
    <source>
        <dbReference type="EMBL" id="TDD84803.1"/>
    </source>
</evidence>
<dbReference type="OrthoDB" id="9963190at2"/>
<name>A0A4R5BHE7_9ACTN</name>
<dbReference type="Proteomes" id="UP000294513">
    <property type="component" value="Unassembled WGS sequence"/>
</dbReference>
<gene>
    <name evidence="1" type="ORF">E1298_19490</name>
</gene>
<dbReference type="InterPro" id="IPR019270">
    <property type="entry name" value="DUF2283"/>
</dbReference>
<sequence>MNNDARNAQIIVSDEVDALYIKVADQIGEGEVAHSESFALSARASEVVFDLSADGRLLGIEIIGIEGLLKNMERS</sequence>